<dbReference type="AlphaFoldDB" id="A6TS12"/>
<organism evidence="1 2">
    <name type="scientific">Alkaliphilus metalliredigens (strain QYMF)</name>
    <dbReference type="NCBI Taxonomy" id="293826"/>
    <lineage>
        <taxon>Bacteria</taxon>
        <taxon>Bacillati</taxon>
        <taxon>Bacillota</taxon>
        <taxon>Clostridia</taxon>
        <taxon>Peptostreptococcales</taxon>
        <taxon>Natronincolaceae</taxon>
        <taxon>Alkaliphilus</taxon>
    </lineage>
</organism>
<keyword evidence="2" id="KW-1185">Reference proteome</keyword>
<name>A6TS12_ALKMQ</name>
<evidence type="ECO:0000313" key="2">
    <source>
        <dbReference type="Proteomes" id="UP000001572"/>
    </source>
</evidence>
<dbReference type="Proteomes" id="UP000001572">
    <property type="component" value="Chromosome"/>
</dbReference>
<accession>A6TS12</accession>
<dbReference type="HOGENOM" id="CLU_3195280_0_0_9"/>
<gene>
    <name evidence="1" type="ordered locus">Amet_2830</name>
</gene>
<dbReference type="RefSeq" id="WP_012063951.1">
    <property type="nucleotide sequence ID" value="NC_009633.1"/>
</dbReference>
<dbReference type="KEGG" id="amt:Amet_2830"/>
<sequence length="45" mass="5312">MEDWKVSLLQSIRSIEHAHDTGDLNDEERNELTEVIVKLQMIMED</sequence>
<proteinExistence type="predicted"/>
<protein>
    <submittedName>
        <fullName evidence="1">Uncharacterized protein</fullName>
    </submittedName>
</protein>
<dbReference type="EMBL" id="CP000724">
    <property type="protein sequence ID" value="ABR48980.1"/>
    <property type="molecule type" value="Genomic_DNA"/>
</dbReference>
<evidence type="ECO:0000313" key="1">
    <source>
        <dbReference type="EMBL" id="ABR48980.1"/>
    </source>
</evidence>
<reference evidence="2" key="1">
    <citation type="journal article" date="2016" name="Genome Announc.">
        <title>Complete genome sequence of Alkaliphilus metalliredigens strain QYMF, an alkaliphilic and metal-reducing bacterium isolated from borax-contaminated leachate ponds.</title>
        <authorList>
            <person name="Hwang C."/>
            <person name="Copeland A."/>
            <person name="Lucas S."/>
            <person name="Lapidus A."/>
            <person name="Barry K."/>
            <person name="Detter J.C."/>
            <person name="Glavina Del Rio T."/>
            <person name="Hammon N."/>
            <person name="Israni S."/>
            <person name="Dalin E."/>
            <person name="Tice H."/>
            <person name="Pitluck S."/>
            <person name="Chertkov O."/>
            <person name="Brettin T."/>
            <person name="Bruce D."/>
            <person name="Han C."/>
            <person name="Schmutz J."/>
            <person name="Larimer F."/>
            <person name="Land M.L."/>
            <person name="Hauser L."/>
            <person name="Kyrpides N."/>
            <person name="Mikhailova N."/>
            <person name="Ye Q."/>
            <person name="Zhou J."/>
            <person name="Richardson P."/>
            <person name="Fields M.W."/>
        </authorList>
    </citation>
    <scope>NUCLEOTIDE SEQUENCE [LARGE SCALE GENOMIC DNA]</scope>
    <source>
        <strain evidence="2">QYMF</strain>
    </source>
</reference>